<comment type="caution">
    <text evidence="5">The sequence shown here is derived from an EMBL/GenBank/DDBJ whole genome shotgun (WGS) entry which is preliminary data.</text>
</comment>
<gene>
    <name evidence="5" type="ORF">J4E00_10690</name>
</gene>
<evidence type="ECO:0000313" key="6">
    <source>
        <dbReference type="Proteomes" id="UP000664369"/>
    </source>
</evidence>
<evidence type="ECO:0000256" key="1">
    <source>
        <dbReference type="ARBA" id="ARBA00022676"/>
    </source>
</evidence>
<accession>A0ABS3QFG1</accession>
<dbReference type="InterPro" id="IPR049625">
    <property type="entry name" value="Glyco_transf_61_cat"/>
</dbReference>
<reference evidence="5 6" key="1">
    <citation type="submission" date="2021-03" db="EMBL/GenBank/DDBJ databases">
        <authorList>
            <person name="Kim M.K."/>
        </authorList>
    </citation>
    <scope>NUCLEOTIDE SEQUENCE [LARGE SCALE GENOMIC DNA]</scope>
    <source>
        <strain evidence="5 6">BT442</strain>
    </source>
</reference>
<protein>
    <submittedName>
        <fullName evidence="5">Glycosyltransferase family 61 protein</fullName>
    </submittedName>
</protein>
<feature type="domain" description="Glycosyltransferase 61 catalytic" evidence="4">
    <location>
        <begin position="142"/>
        <end position="307"/>
    </location>
</feature>
<keyword evidence="1" id="KW-0328">Glycosyltransferase</keyword>
<evidence type="ECO:0000256" key="2">
    <source>
        <dbReference type="ARBA" id="ARBA00022679"/>
    </source>
</evidence>
<name>A0ABS3QFG1_9BACT</name>
<evidence type="ECO:0000256" key="3">
    <source>
        <dbReference type="ARBA" id="ARBA00023180"/>
    </source>
</evidence>
<evidence type="ECO:0000313" key="5">
    <source>
        <dbReference type="EMBL" id="MBO2009519.1"/>
    </source>
</evidence>
<dbReference type="RefSeq" id="WP_208175150.1">
    <property type="nucleotide sequence ID" value="NZ_JAGETZ010000004.1"/>
</dbReference>
<dbReference type="EMBL" id="JAGETZ010000004">
    <property type="protein sequence ID" value="MBO2009519.1"/>
    <property type="molecule type" value="Genomic_DNA"/>
</dbReference>
<sequence>MQSILTRFTRFVLWRTGLGRKIAARFWQIRSDDSAHEQLLMRQENVFDNLPTEFEDPVFSTFIAEDSAKWNTQTEYVIGIDDVLIEPERLLGTSGFNELVEQTVVFKHDRQYPYILPHLLNRGSAKPIEKAVLYDGSATRNYYHHFVDALSSLTVWDRTDVPRDLPLLVNRYVYEQPYFQYLYKKSHQFRSLNWRIVEPNEWLRVGKLYKMQALHFGKETWRQMRQLYELPESRPHRRVFLNRDRKLYGRYLANEDEVWAMLQRHGFEMVLAEHLTIDEQAQLFQETEHMVALHGAGLIQMFFMNPKFSQIIELMPANYLMPLYYWQAYTMGMRYYDVVVGGDMKDGKDYPVDVQQLEAAVVRMLANDSPMPVYGKTQVTA</sequence>
<dbReference type="Pfam" id="PF04577">
    <property type="entry name" value="Glyco_transf_61"/>
    <property type="match status" value="1"/>
</dbReference>
<keyword evidence="3" id="KW-0325">Glycoprotein</keyword>
<dbReference type="PANTHER" id="PTHR20961">
    <property type="entry name" value="GLYCOSYLTRANSFERASE"/>
    <property type="match status" value="1"/>
</dbReference>
<dbReference type="Proteomes" id="UP000664369">
    <property type="component" value="Unassembled WGS sequence"/>
</dbReference>
<dbReference type="InterPro" id="IPR007657">
    <property type="entry name" value="Glycosyltransferase_61"/>
</dbReference>
<organism evidence="5 6">
    <name type="scientific">Hymenobacter negativus</name>
    <dbReference type="NCBI Taxonomy" id="2795026"/>
    <lineage>
        <taxon>Bacteria</taxon>
        <taxon>Pseudomonadati</taxon>
        <taxon>Bacteroidota</taxon>
        <taxon>Cytophagia</taxon>
        <taxon>Cytophagales</taxon>
        <taxon>Hymenobacteraceae</taxon>
        <taxon>Hymenobacter</taxon>
    </lineage>
</organism>
<proteinExistence type="predicted"/>
<keyword evidence="6" id="KW-1185">Reference proteome</keyword>
<keyword evidence="2" id="KW-0808">Transferase</keyword>
<evidence type="ECO:0000259" key="4">
    <source>
        <dbReference type="Pfam" id="PF04577"/>
    </source>
</evidence>